<name>A0A0E9QYR9_ANGAN</name>
<dbReference type="EMBL" id="GBXM01086583">
    <property type="protein sequence ID" value="JAH21994.1"/>
    <property type="molecule type" value="Transcribed_RNA"/>
</dbReference>
<reference evidence="1" key="2">
    <citation type="journal article" date="2015" name="Fish Shellfish Immunol.">
        <title>Early steps in the European eel (Anguilla anguilla)-Vibrio vulnificus interaction in the gills: Role of the RtxA13 toxin.</title>
        <authorList>
            <person name="Callol A."/>
            <person name="Pajuelo D."/>
            <person name="Ebbesson L."/>
            <person name="Teles M."/>
            <person name="MacKenzie S."/>
            <person name="Amaro C."/>
        </authorList>
    </citation>
    <scope>NUCLEOTIDE SEQUENCE</scope>
</reference>
<sequence length="30" mass="3320">MSIAFSKAESADNISCSNCQFMRRVEIPAI</sequence>
<proteinExistence type="predicted"/>
<organism evidence="1">
    <name type="scientific">Anguilla anguilla</name>
    <name type="common">European freshwater eel</name>
    <name type="synonym">Muraena anguilla</name>
    <dbReference type="NCBI Taxonomy" id="7936"/>
    <lineage>
        <taxon>Eukaryota</taxon>
        <taxon>Metazoa</taxon>
        <taxon>Chordata</taxon>
        <taxon>Craniata</taxon>
        <taxon>Vertebrata</taxon>
        <taxon>Euteleostomi</taxon>
        <taxon>Actinopterygii</taxon>
        <taxon>Neopterygii</taxon>
        <taxon>Teleostei</taxon>
        <taxon>Anguilliformes</taxon>
        <taxon>Anguillidae</taxon>
        <taxon>Anguilla</taxon>
    </lineage>
</organism>
<reference evidence="1" key="1">
    <citation type="submission" date="2014-11" db="EMBL/GenBank/DDBJ databases">
        <authorList>
            <person name="Amaro Gonzalez C."/>
        </authorList>
    </citation>
    <scope>NUCLEOTIDE SEQUENCE</scope>
</reference>
<protein>
    <submittedName>
        <fullName evidence="1">Uncharacterized protein</fullName>
    </submittedName>
</protein>
<accession>A0A0E9QYR9</accession>
<evidence type="ECO:0000313" key="1">
    <source>
        <dbReference type="EMBL" id="JAH21994.1"/>
    </source>
</evidence>
<dbReference type="AlphaFoldDB" id="A0A0E9QYR9"/>